<evidence type="ECO:0000256" key="7">
    <source>
        <dbReference type="SAM" id="SignalP"/>
    </source>
</evidence>
<dbReference type="InterPro" id="IPR013783">
    <property type="entry name" value="Ig-like_fold"/>
</dbReference>
<comment type="subcellular location">
    <subcellularLocation>
        <location evidence="1">Membrane</location>
    </subcellularLocation>
</comment>
<dbReference type="Pfam" id="PF11465">
    <property type="entry name" value="Receptor_2B4"/>
    <property type="match status" value="1"/>
</dbReference>
<dbReference type="GO" id="GO:0016020">
    <property type="term" value="C:membrane"/>
    <property type="evidence" value="ECO:0007669"/>
    <property type="project" value="UniProtKB-SubCell"/>
</dbReference>
<keyword evidence="6" id="KW-1133">Transmembrane helix</keyword>
<evidence type="ECO:0000313" key="10">
    <source>
        <dbReference type="MGI" id="MGI:109294"/>
    </source>
</evidence>
<feature type="compositionally biased region" description="Polar residues" evidence="5">
    <location>
        <begin position="279"/>
        <end position="292"/>
    </location>
</feature>
<evidence type="ECO:0000256" key="2">
    <source>
        <dbReference type="ARBA" id="ARBA00022729"/>
    </source>
</evidence>
<reference evidence="9" key="1">
    <citation type="journal article" date="2000" name="Immunogenetics">
        <title>Polymorphism in the 2B4 gene of inbred mouse strains.</title>
        <authorList>
            <person name="Kumaresan P.R."/>
            <person name="Huynh V.T."/>
            <person name="Mathew P.A."/>
        </authorList>
    </citation>
    <scope>NUCLEOTIDE SEQUENCE</scope>
    <source>
        <strain evidence="9">BALB/c</strain>
    </source>
</reference>
<dbReference type="EMBL" id="AF184208">
    <property type="protein sequence ID" value="AAG12323.1"/>
    <property type="molecule type" value="mRNA"/>
</dbReference>
<dbReference type="Gene3D" id="2.60.40.10">
    <property type="entry name" value="Immunoglobulins"/>
    <property type="match status" value="2"/>
</dbReference>
<dbReference type="AGR" id="MGI:109294"/>
<gene>
    <name evidence="10" type="primary">Cd244a</name>
    <name evidence="10" type="synonym">Cd244</name>
</gene>
<evidence type="ECO:0000256" key="4">
    <source>
        <dbReference type="ARBA" id="ARBA00023180"/>
    </source>
</evidence>
<protein>
    <submittedName>
        <fullName evidence="9">NK cell receptor 2B4</fullName>
    </submittedName>
</protein>
<keyword evidence="2 7" id="KW-0732">Signal</keyword>
<proteinExistence type="evidence at transcript level"/>
<dbReference type="InterPro" id="IPR024303">
    <property type="entry name" value="NK_rcpt_2B4_Ig_dom"/>
</dbReference>
<sequence>MLGQAVLFTTFLLLRAHQGQDCSDSPEEVVGVSGKPVRLRPSNIQTKDVSVQWKKKVQGSHTNTEILISCNNNASRCSTVVSSDIYGFDYGDFALSIKSAQLQDSGHYLLELTYRNGTVCTKNFQILILDHVETPHLKAQWNAWTNGTCQLFLSCSVPKDDNVSYALYRGSTLMISNQRNSTHWENQTDASSLHTYTCNVSNRASWANHTLNFTHGCQSVHLNFRFLPFGVIIVILVTLFLGAIICFCVWTKKRKQLQFSPKEPLTIYEYVKDSRASRDQQGCSRASGSPSDVQEDGRGQRELDRRVSEVLEQLPQQNSPGDRGTMYSMIQCKPFDSTSQEKCTVYSVVQPSRKSGSKKRNQNSSLSCTVYEEVGNPWLKAHNPARLTRRKLENFDVYS</sequence>
<dbReference type="InterPro" id="IPR015631">
    <property type="entry name" value="CD2/SLAM_rcpt"/>
</dbReference>
<dbReference type="PANTHER" id="PTHR12080:SF56">
    <property type="entry name" value="NATURAL KILLER CELL RECEPTOR 2B4"/>
    <property type="match status" value="1"/>
</dbReference>
<feature type="transmembrane region" description="Helical" evidence="6">
    <location>
        <begin position="226"/>
        <end position="250"/>
    </location>
</feature>
<dbReference type="SUPFAM" id="SSF48726">
    <property type="entry name" value="Immunoglobulin"/>
    <property type="match status" value="1"/>
</dbReference>
<organism evidence="9">
    <name type="scientific">Mus musculus</name>
    <name type="common">Mouse</name>
    <dbReference type="NCBI Taxonomy" id="10090"/>
    <lineage>
        <taxon>Eukaryota</taxon>
        <taxon>Metazoa</taxon>
        <taxon>Chordata</taxon>
        <taxon>Craniata</taxon>
        <taxon>Vertebrata</taxon>
        <taxon>Euteleostomi</taxon>
        <taxon>Mammalia</taxon>
        <taxon>Eutheria</taxon>
        <taxon>Euarchontoglires</taxon>
        <taxon>Glires</taxon>
        <taxon>Rodentia</taxon>
        <taxon>Myomorpha</taxon>
        <taxon>Muroidea</taxon>
        <taxon>Muridae</taxon>
        <taxon>Murinae</taxon>
        <taxon>Mus</taxon>
        <taxon>Mus</taxon>
    </lineage>
</organism>
<evidence type="ECO:0000256" key="6">
    <source>
        <dbReference type="SAM" id="Phobius"/>
    </source>
</evidence>
<dbReference type="PANTHER" id="PTHR12080">
    <property type="entry name" value="SIGNALING LYMPHOCYTIC ACTIVATION MOLECULE"/>
    <property type="match status" value="1"/>
</dbReference>
<name>Q9ESE5_MOUSE</name>
<feature type="region of interest" description="Disordered" evidence="5">
    <location>
        <begin position="278"/>
        <end position="302"/>
    </location>
</feature>
<dbReference type="MGI" id="MGI:109294">
    <property type="gene designation" value="Cd244a"/>
</dbReference>
<dbReference type="AlphaFoldDB" id="Q9ESE5"/>
<evidence type="ECO:0000259" key="8">
    <source>
        <dbReference type="Pfam" id="PF11465"/>
    </source>
</evidence>
<evidence type="ECO:0000256" key="3">
    <source>
        <dbReference type="ARBA" id="ARBA00023136"/>
    </source>
</evidence>
<keyword evidence="4" id="KW-0325">Glycoprotein</keyword>
<evidence type="ECO:0000256" key="5">
    <source>
        <dbReference type="SAM" id="MobiDB-lite"/>
    </source>
</evidence>
<accession>Q9ESE5</accession>
<evidence type="ECO:0000313" key="9">
    <source>
        <dbReference type="EMBL" id="AAG12323.1"/>
    </source>
</evidence>
<keyword evidence="9" id="KW-0675">Receptor</keyword>
<dbReference type="InterPro" id="IPR036179">
    <property type="entry name" value="Ig-like_dom_sf"/>
</dbReference>
<keyword evidence="6" id="KW-0812">Transmembrane</keyword>
<feature type="chain" id="PRO_5004325662" evidence="7">
    <location>
        <begin position="20"/>
        <end position="399"/>
    </location>
</feature>
<evidence type="ECO:0000256" key="1">
    <source>
        <dbReference type="ARBA" id="ARBA00004370"/>
    </source>
</evidence>
<feature type="signal peptide" evidence="7">
    <location>
        <begin position="1"/>
        <end position="19"/>
    </location>
</feature>
<feature type="domain" description="Natural killer cell receptor 2B4 immunoglobulin" evidence="8">
    <location>
        <begin position="22"/>
        <end position="130"/>
    </location>
</feature>
<keyword evidence="3 6" id="KW-0472">Membrane</keyword>